<protein>
    <submittedName>
        <fullName evidence="1">Bud site selection protein</fullName>
    </submittedName>
</protein>
<name>A0ACC2TFA8_9FUNG</name>
<comment type="caution">
    <text evidence="1">The sequence shown here is derived from an EMBL/GenBank/DDBJ whole genome shotgun (WGS) entry which is preliminary data.</text>
</comment>
<evidence type="ECO:0000313" key="2">
    <source>
        <dbReference type="Proteomes" id="UP001165960"/>
    </source>
</evidence>
<proteinExistence type="predicted"/>
<gene>
    <name evidence="1" type="primary">BUD7_5</name>
    <name evidence="1" type="ORF">DSO57_1021918</name>
</gene>
<organism evidence="1 2">
    <name type="scientific">Entomophthora muscae</name>
    <dbReference type="NCBI Taxonomy" id="34485"/>
    <lineage>
        <taxon>Eukaryota</taxon>
        <taxon>Fungi</taxon>
        <taxon>Fungi incertae sedis</taxon>
        <taxon>Zoopagomycota</taxon>
        <taxon>Entomophthoromycotina</taxon>
        <taxon>Entomophthoromycetes</taxon>
        <taxon>Entomophthorales</taxon>
        <taxon>Entomophthoraceae</taxon>
        <taxon>Entomophthora</taxon>
    </lineage>
</organism>
<accession>A0ACC2TFA8</accession>
<reference evidence="1" key="1">
    <citation type="submission" date="2022-04" db="EMBL/GenBank/DDBJ databases">
        <title>Genome of the entomopathogenic fungus Entomophthora muscae.</title>
        <authorList>
            <person name="Elya C."/>
            <person name="Lovett B.R."/>
            <person name="Lee E."/>
            <person name="Macias A.M."/>
            <person name="Hajek A.E."/>
            <person name="De Bivort B.L."/>
            <person name="Kasson M.T."/>
            <person name="De Fine Licht H.H."/>
            <person name="Stajich J.E."/>
        </authorList>
    </citation>
    <scope>NUCLEOTIDE SEQUENCE</scope>
    <source>
        <strain evidence="1">Berkeley</strain>
    </source>
</reference>
<evidence type="ECO:0000313" key="1">
    <source>
        <dbReference type="EMBL" id="KAJ9072932.1"/>
    </source>
</evidence>
<sequence>MVGFLKHLGGGCGPESIVAIMHFSRVDIRVEVTIPGGVEAYAINGLSPFDVNGNVKKLPIKEEYWTETYVSAVLRSLHYSDDLTYRLEGLRYFNIIPDIDSEVRFFEAVEQLFWKGYLLGTETDLQFANNVHNYLSDGVMKYLSNSGHYHPGINVFAKHILFTCEICIVSVILNLFLDITRRNRS</sequence>
<dbReference type="EMBL" id="QTSX02002948">
    <property type="protein sequence ID" value="KAJ9072932.1"/>
    <property type="molecule type" value="Genomic_DNA"/>
</dbReference>
<dbReference type="Proteomes" id="UP001165960">
    <property type="component" value="Unassembled WGS sequence"/>
</dbReference>
<keyword evidence="2" id="KW-1185">Reference proteome</keyword>